<dbReference type="CDD" id="cd03809">
    <property type="entry name" value="GT4_MtfB-like"/>
    <property type="match status" value="2"/>
</dbReference>
<accession>A0A101XPJ1</accession>
<gene>
    <name evidence="3" type="ORF">ATW55_13830</name>
</gene>
<dbReference type="Pfam" id="PF00534">
    <property type="entry name" value="Glycos_transf_1"/>
    <property type="match status" value="3"/>
</dbReference>
<protein>
    <submittedName>
        <fullName evidence="3">Glycosyl transferase family 1</fullName>
    </submittedName>
</protein>
<evidence type="ECO:0000256" key="1">
    <source>
        <dbReference type="ARBA" id="ARBA00022679"/>
    </source>
</evidence>
<keyword evidence="1 3" id="KW-0808">Transferase</keyword>
<dbReference type="Gene3D" id="3.40.50.2000">
    <property type="entry name" value="Glycogen Phosphorylase B"/>
    <property type="match status" value="4"/>
</dbReference>
<reference evidence="3 4" key="1">
    <citation type="submission" date="2015-12" db="EMBL/GenBank/DDBJ databases">
        <title>Draft genome sequence of Acidibacillus ferrooxidans ITV001, isolated from a chalcopyrite acid mine drainage site in Brazil.</title>
        <authorList>
            <person name="Dall'Agnol H."/>
            <person name="Nancucheo I."/>
            <person name="Johnson B."/>
            <person name="Oliveira R."/>
            <person name="Leite L."/>
            <person name="Pylro V."/>
            <person name="Nunes G.L."/>
            <person name="Tzotzos G."/>
            <person name="Fernandes G.R."/>
            <person name="Dutra J."/>
            <person name="Orellana S.C."/>
            <person name="Oliveira G."/>
        </authorList>
    </citation>
    <scope>NUCLEOTIDE SEQUENCE [LARGE SCALE GENOMIC DNA]</scope>
    <source>
        <strain evidence="4">ITV01</strain>
    </source>
</reference>
<feature type="domain" description="Glycosyl transferase family 1" evidence="2">
    <location>
        <begin position="225"/>
        <end position="387"/>
    </location>
</feature>
<dbReference type="PANTHER" id="PTHR46401">
    <property type="entry name" value="GLYCOSYLTRANSFERASE WBBK-RELATED"/>
    <property type="match status" value="1"/>
</dbReference>
<dbReference type="PANTHER" id="PTHR46401:SF2">
    <property type="entry name" value="GLYCOSYLTRANSFERASE WBBK-RELATED"/>
    <property type="match status" value="1"/>
</dbReference>
<keyword evidence="4" id="KW-1185">Reference proteome</keyword>
<dbReference type="OrthoDB" id="9797829at2"/>
<sequence>MRIVIDMQGAQSASRHRGIGRLTLSLIKALVENKGDHEVILALNGLFPDTIEFIRSTFDRLLSQENIRVWQAVGPVYYLASDSSWRRRTAELLRESFFASLKPDIILITSLFEGLGDDAVTSIGSFNNSIPTAVILYDLIPLIYRELYLKSPEYELWYEQKIGHLRRADLLLSISESSRQEAIQYLGIASDSTVNISAAVDTEFKRLTLEPSDRERLLNQYGISHSFVMYTGAAIEPRKNIEGLIRAYAQLPKYLRREHQLVIVCTIQPVDRERLVSVAKKFGMGSKELVLTGYVPDEDLINLYNLCKAFVFPSWHEGFGLPVLEAMSCGAAVIGSNTSSVPEIIDRKDALFDPKDDRSITDKLEQVLTDEEFLIELQRHSVKQAEKFSWDLSAKRAIQAMESISEKNCNKEFALKRFSRRPKLAYISPLPPVRSGISDYSAELLPELARYYEIEVIVDQETVSDPWIIANCPIRNSDWFLTHAKKYDRVLYHFGNSPFHQYMLSLLNEIPGVVVLHDFFLSGIYKHFGENYLSDPRWLKELYYSHGYKAIQEHASSSDLNQIIMKYPCNLSVIQRAQSIIVHSDFSRRLAQKWYYQLDLDNWVVIPHLRAPKHGVERTKARRKLSLNEDDFVISSFGLLDPTKLNHRLLQSWLNSRLADDEKCILIFVGENHGGGYGEELIKNIRESGLNTRIHITGWVDTKTFQNYLAASDIAVQLRTLSRGETSGTVLDCMAHGIPTIINANGSMADLPDGPLYKLSDEFENVQLQDALETLWLNSEQRREMGKRVQEIIYMRHLPRVIARQYSETIENSQLKAAVGIQGIIKASSNLRDYDPDDNDYFVLANAISQNHSYSASNRQILVDISALVINDLKTGIERVVRGILKELIFDPPMNYRIEPVYATTEHPGYRYARHFTLNFLGCSSDIISDELIEFHVGDVFIGLDLQQYVVSAQEKFLKHIHHNGVRTYFVVYDLLPILMQHAFPRGADVAHETWLKTISQFDGAICISSAVADELKTWLHANGTDRLRPYKITWSHLGADVENSIPSKGVPDNADQHLTDISRRVSFLMVGTVEPRKGYMQTVLAFERLWTEDMDVNLIIVGKQGWMVETLIEKIRKHPELNRRLLWLEGISDEYLEKIYASSNCLIAASEGEGFGLPLIEAAQHKLPIIARDIPVFREVAGEHAFYFHGKDPIDLASAIKDWIKLYDQDMQPKSDDMHWLTWKEAAKNMLDILLE</sequence>
<dbReference type="SUPFAM" id="SSF53756">
    <property type="entry name" value="UDP-Glycosyltransferase/glycogen phosphorylase"/>
    <property type="match status" value="3"/>
</dbReference>
<dbReference type="Proteomes" id="UP000053557">
    <property type="component" value="Unassembled WGS sequence"/>
</dbReference>
<comment type="caution">
    <text evidence="3">The sequence shown here is derived from an EMBL/GenBank/DDBJ whole genome shotgun (WGS) entry which is preliminary data.</text>
</comment>
<name>A0A101XPJ1_9BACL</name>
<feature type="domain" description="Glycosyl transferase family 1" evidence="2">
    <location>
        <begin position="618"/>
        <end position="787"/>
    </location>
</feature>
<evidence type="ECO:0000259" key="2">
    <source>
        <dbReference type="Pfam" id="PF00534"/>
    </source>
</evidence>
<evidence type="ECO:0000313" key="4">
    <source>
        <dbReference type="Proteomes" id="UP000053557"/>
    </source>
</evidence>
<dbReference type="CDD" id="cd03801">
    <property type="entry name" value="GT4_PimA-like"/>
    <property type="match status" value="1"/>
</dbReference>
<dbReference type="InterPro" id="IPR001296">
    <property type="entry name" value="Glyco_trans_1"/>
</dbReference>
<feature type="domain" description="Glycosyl transferase family 1" evidence="2">
    <location>
        <begin position="1067"/>
        <end position="1210"/>
    </location>
</feature>
<dbReference type="EMBL" id="LPVJ01000054">
    <property type="protein sequence ID" value="KUO95218.1"/>
    <property type="molecule type" value="Genomic_DNA"/>
</dbReference>
<dbReference type="GO" id="GO:0009103">
    <property type="term" value="P:lipopolysaccharide biosynthetic process"/>
    <property type="evidence" value="ECO:0007669"/>
    <property type="project" value="TreeGrafter"/>
</dbReference>
<dbReference type="GO" id="GO:0016757">
    <property type="term" value="F:glycosyltransferase activity"/>
    <property type="evidence" value="ECO:0007669"/>
    <property type="project" value="InterPro"/>
</dbReference>
<evidence type="ECO:0000313" key="3">
    <source>
        <dbReference type="EMBL" id="KUO95218.1"/>
    </source>
</evidence>
<proteinExistence type="predicted"/>
<organism evidence="3 4">
    <name type="scientific">Ferroacidibacillus organovorans</name>
    <dbReference type="NCBI Taxonomy" id="1765683"/>
    <lineage>
        <taxon>Bacteria</taxon>
        <taxon>Bacillati</taxon>
        <taxon>Bacillota</taxon>
        <taxon>Bacilli</taxon>
        <taxon>Bacillales</taxon>
        <taxon>Alicyclobacillaceae</taxon>
        <taxon>Ferroacidibacillus</taxon>
    </lineage>
</organism>
<dbReference type="RefSeq" id="WP_067717767.1">
    <property type="nucleotide sequence ID" value="NZ_LPVJ01000054.1"/>
</dbReference>
<dbReference type="AlphaFoldDB" id="A0A101XPJ1"/>